<dbReference type="PANTHER" id="PTHR34612:SF2">
    <property type="entry name" value="GLYCOSIDE HYDROLASE 131 CATALYTIC N-TERMINAL DOMAIN-CONTAINING PROTEIN"/>
    <property type="match status" value="1"/>
</dbReference>
<evidence type="ECO:0000259" key="2">
    <source>
        <dbReference type="Pfam" id="PF18271"/>
    </source>
</evidence>
<dbReference type="PANTHER" id="PTHR34612">
    <property type="entry name" value="GH131_N DOMAIN-CONTAINING PROTEIN"/>
    <property type="match status" value="1"/>
</dbReference>
<dbReference type="Proteomes" id="UP001175227">
    <property type="component" value="Unassembled WGS sequence"/>
</dbReference>
<reference evidence="3" key="1">
    <citation type="submission" date="2023-06" db="EMBL/GenBank/DDBJ databases">
        <authorList>
            <consortium name="Lawrence Berkeley National Laboratory"/>
            <person name="Ahrendt S."/>
            <person name="Sahu N."/>
            <person name="Indic B."/>
            <person name="Wong-Bajracharya J."/>
            <person name="Merenyi Z."/>
            <person name="Ke H.-M."/>
            <person name="Monk M."/>
            <person name="Kocsube S."/>
            <person name="Drula E."/>
            <person name="Lipzen A."/>
            <person name="Balint B."/>
            <person name="Henrissat B."/>
            <person name="Andreopoulos B."/>
            <person name="Martin F.M."/>
            <person name="Harder C.B."/>
            <person name="Rigling D."/>
            <person name="Ford K.L."/>
            <person name="Foster G.D."/>
            <person name="Pangilinan J."/>
            <person name="Papanicolaou A."/>
            <person name="Barry K."/>
            <person name="LaButti K."/>
            <person name="Viragh M."/>
            <person name="Koriabine M."/>
            <person name="Yan M."/>
            <person name="Riley R."/>
            <person name="Champramary S."/>
            <person name="Plett K.L."/>
            <person name="Tsai I.J."/>
            <person name="Slot J."/>
            <person name="Sipos G."/>
            <person name="Plett J."/>
            <person name="Nagy L.G."/>
            <person name="Grigoriev I.V."/>
        </authorList>
    </citation>
    <scope>NUCLEOTIDE SEQUENCE</scope>
    <source>
        <strain evidence="3">ICMP 16352</strain>
    </source>
</reference>
<evidence type="ECO:0000256" key="1">
    <source>
        <dbReference type="SAM" id="MobiDB-lite"/>
    </source>
</evidence>
<dbReference type="InterPro" id="IPR041524">
    <property type="entry name" value="GH131_N"/>
</dbReference>
<evidence type="ECO:0000313" key="4">
    <source>
        <dbReference type="Proteomes" id="UP001175227"/>
    </source>
</evidence>
<comment type="caution">
    <text evidence="3">The sequence shown here is derived from an EMBL/GenBank/DDBJ whole genome shotgun (WGS) entry which is preliminary data.</text>
</comment>
<feature type="region of interest" description="Disordered" evidence="1">
    <location>
        <begin position="27"/>
        <end position="48"/>
    </location>
</feature>
<sequence length="362" mass="39694">MDKNTPANVAPVDTYLEALKNFPKLPDAPVPADEHTADGWCGPESQPDNVKEQEDVVIDLGPQRHLHFMSRAYDHFTDEFPRPIYIRTQKVMNRASAIVLYDGRVPLQMNSSILDASTGPFLTAVKGPESASSYTSFVPCSSTEQAISVTIDWTSIFAPGNSSPQYGFRRTELIAQKGGSTTTLNDEIDTGVSVYHFSIKADETRPLNYTHEYQVVFIEPNDGSHVFGLQLGSPFTIPTAKVPAPSASSFKVLDHDLNVLFATYFTEGTWHNFAIEVDWENLTLKVFYSMNNAPLEAVTDAMPNTSAGAGVVGDFHFGILKLPLVNPLDSATQQVDVVHYGLQEGSLEGLIYSGVFVERGPL</sequence>
<dbReference type="AlphaFoldDB" id="A0AA39P4A8"/>
<name>A0AA39P4A8_9AGAR</name>
<dbReference type="Pfam" id="PF18271">
    <property type="entry name" value="GH131_N"/>
    <property type="match status" value="1"/>
</dbReference>
<gene>
    <name evidence="3" type="ORF">IW261DRAFT_1566235</name>
</gene>
<accession>A0AA39P4A8</accession>
<proteinExistence type="predicted"/>
<dbReference type="EMBL" id="JAUEPR010000017">
    <property type="protein sequence ID" value="KAK0477332.1"/>
    <property type="molecule type" value="Genomic_DNA"/>
</dbReference>
<dbReference type="Gene3D" id="2.60.120.1160">
    <property type="match status" value="1"/>
</dbReference>
<protein>
    <recommendedName>
        <fullName evidence="2">Glycoside hydrolase 131 catalytic N-terminal domain-containing protein</fullName>
    </recommendedName>
</protein>
<organism evidence="3 4">
    <name type="scientific">Armillaria novae-zelandiae</name>
    <dbReference type="NCBI Taxonomy" id="153914"/>
    <lineage>
        <taxon>Eukaryota</taxon>
        <taxon>Fungi</taxon>
        <taxon>Dikarya</taxon>
        <taxon>Basidiomycota</taxon>
        <taxon>Agaricomycotina</taxon>
        <taxon>Agaricomycetes</taxon>
        <taxon>Agaricomycetidae</taxon>
        <taxon>Agaricales</taxon>
        <taxon>Marasmiineae</taxon>
        <taxon>Physalacriaceae</taxon>
        <taxon>Armillaria</taxon>
    </lineage>
</organism>
<keyword evidence="4" id="KW-1185">Reference proteome</keyword>
<feature type="domain" description="Glycoside hydrolase 131 catalytic N-terminal" evidence="2">
    <location>
        <begin position="99"/>
        <end position="359"/>
    </location>
</feature>
<evidence type="ECO:0000313" key="3">
    <source>
        <dbReference type="EMBL" id="KAK0477332.1"/>
    </source>
</evidence>